<evidence type="ECO:0000313" key="3">
    <source>
        <dbReference type="Proteomes" id="UP000250028"/>
    </source>
</evidence>
<feature type="region of interest" description="Disordered" evidence="1">
    <location>
        <begin position="112"/>
        <end position="185"/>
    </location>
</feature>
<reference evidence="3" key="1">
    <citation type="submission" date="2016-10" db="EMBL/GenBank/DDBJ databases">
        <authorList>
            <person name="Varghese N."/>
            <person name="Submissions S."/>
        </authorList>
    </citation>
    <scope>NUCLEOTIDE SEQUENCE [LARGE SCALE GENOMIC DNA]</scope>
    <source>
        <strain evidence="3">DSM 22951</strain>
    </source>
</reference>
<proteinExistence type="predicted"/>
<protein>
    <submittedName>
        <fullName evidence="2">Uncharacterized protein</fullName>
    </submittedName>
</protein>
<sequence>MTDYRMGHSAPEDDGYSAQLPAVRDRFGPDILDQPDLYGTCDDETLRQMTVAVDDPDTMVRIYRAVPPEHLEINRGDWVTLSRAYAHDHGYVDDRVAWPVVFADVPARQVWTDGNDPSEYGYGGPDLTGLDGYAESDVMPPPPASGPARAPDEETIQFTPSQGAREERRVPPTSPAVTRAPDRSI</sequence>
<keyword evidence="3" id="KW-1185">Reference proteome</keyword>
<dbReference type="RefSeq" id="WP_109689295.1">
    <property type="nucleotide sequence ID" value="NZ_QGDN01000002.1"/>
</dbReference>
<organism evidence="2 3">
    <name type="scientific">Branchiibius hedensis</name>
    <dbReference type="NCBI Taxonomy" id="672460"/>
    <lineage>
        <taxon>Bacteria</taxon>
        <taxon>Bacillati</taxon>
        <taxon>Actinomycetota</taxon>
        <taxon>Actinomycetes</taxon>
        <taxon>Micrococcales</taxon>
        <taxon>Dermacoccaceae</taxon>
        <taxon>Branchiibius</taxon>
    </lineage>
</organism>
<evidence type="ECO:0000313" key="2">
    <source>
        <dbReference type="EMBL" id="SSA58995.1"/>
    </source>
</evidence>
<dbReference type="OrthoDB" id="4964473at2"/>
<dbReference type="Proteomes" id="UP000250028">
    <property type="component" value="Unassembled WGS sequence"/>
</dbReference>
<evidence type="ECO:0000256" key="1">
    <source>
        <dbReference type="SAM" id="MobiDB-lite"/>
    </source>
</evidence>
<dbReference type="AlphaFoldDB" id="A0A2Y9C6X2"/>
<name>A0A2Y9C6X2_9MICO</name>
<gene>
    <name evidence="2" type="ORF">SAMN04489750_3800</name>
</gene>
<dbReference type="EMBL" id="UESZ01000002">
    <property type="protein sequence ID" value="SSA58995.1"/>
    <property type="molecule type" value="Genomic_DNA"/>
</dbReference>
<accession>A0A2Y9C6X2</accession>